<accession>A0ACB8UUL4</accession>
<gene>
    <name evidence="1" type="ORF">LOY88_004087</name>
</gene>
<dbReference type="EMBL" id="JALBCA010000058">
    <property type="protein sequence ID" value="KAI2385469.1"/>
    <property type="molecule type" value="Genomic_DNA"/>
</dbReference>
<proteinExistence type="predicted"/>
<organism evidence="1">
    <name type="scientific">Ophidiomyces ophidiicola</name>
    <dbReference type="NCBI Taxonomy" id="1387563"/>
    <lineage>
        <taxon>Eukaryota</taxon>
        <taxon>Fungi</taxon>
        <taxon>Dikarya</taxon>
        <taxon>Ascomycota</taxon>
        <taxon>Pezizomycotina</taxon>
        <taxon>Eurotiomycetes</taxon>
        <taxon>Eurotiomycetidae</taxon>
        <taxon>Onygenales</taxon>
        <taxon>Onygenaceae</taxon>
        <taxon>Ophidiomyces</taxon>
    </lineage>
</organism>
<evidence type="ECO:0000313" key="1">
    <source>
        <dbReference type="EMBL" id="KAI2385469.1"/>
    </source>
</evidence>
<protein>
    <submittedName>
        <fullName evidence="1">Uncharacterized protein</fullName>
    </submittedName>
</protein>
<sequence>MGAGWETKYFDGSDCELLAQYTDGGLCPVLLDDTLGGENLLSRGQHCSFKVVGKLGRGSYATVWLVKDKKSARFLALKVLTRNVSNLDNEEMRVLNKLGRLLVAFFYSYKPTGDRFLCLGMQPLGCTIYQRGDADIQPPANADSIRIFISTLVKKVLSYHAQGIRHGDLSPSNITFGLHRDALLPSSLRASFEGDRKNIVILRGAPESEIPPERPAHLPEYIVTHEGNLLTDGNDMSLVEVIDFGKAFDVPSKKGAFGTNLYQAYQVAQDPEGVANEKTDLWALGCVIAYGLTDRHLFRFSSIQKRYASMIGSDQLLLIDKFLRNNRFLKGHEGLRMAVAELIHSLVQADPEMRDAKKTRQLLARLDSCDSE</sequence>
<comment type="caution">
    <text evidence="1">The sequence shown here is derived from an EMBL/GenBank/DDBJ whole genome shotgun (WGS) entry which is preliminary data.</text>
</comment>
<name>A0ACB8UUL4_9EURO</name>
<reference evidence="1" key="1">
    <citation type="journal article" date="2022" name="bioRxiv">
        <title>Population genetic analysis of Ophidiomyces ophidiicola, the causative agent of snake fungal disease, indicates recent introductions to the USA.</title>
        <authorList>
            <person name="Ladner J.T."/>
            <person name="Palmer J.M."/>
            <person name="Ettinger C.L."/>
            <person name="Stajich J.E."/>
            <person name="Farrell T.M."/>
            <person name="Glorioso B.M."/>
            <person name="Lawson B."/>
            <person name="Price S.J."/>
            <person name="Stengle A.G."/>
            <person name="Grear D.A."/>
            <person name="Lorch J.M."/>
        </authorList>
    </citation>
    <scope>NUCLEOTIDE SEQUENCE</scope>
    <source>
        <strain evidence="1">NWHC 24266-5</strain>
    </source>
</reference>